<dbReference type="FunFam" id="2.60.120.290:FF:000004">
    <property type="entry name" value="Metalloendopeptidase"/>
    <property type="match status" value="1"/>
</dbReference>
<dbReference type="AlphaFoldDB" id="A0AAN9TQW1"/>
<dbReference type="GO" id="GO:0048468">
    <property type="term" value="P:cell development"/>
    <property type="evidence" value="ECO:0007669"/>
    <property type="project" value="UniProtKB-ARBA"/>
</dbReference>
<dbReference type="InterPro" id="IPR035914">
    <property type="entry name" value="Sperma_CUB_dom_sf"/>
</dbReference>
<dbReference type="FunFam" id="2.60.120.290:FF:000005">
    <property type="entry name" value="Procollagen C-endopeptidase enhancer 1"/>
    <property type="match status" value="1"/>
</dbReference>
<dbReference type="PROSITE" id="PS01186">
    <property type="entry name" value="EGF_2"/>
    <property type="match status" value="2"/>
</dbReference>
<feature type="domain" description="CUB" evidence="20">
    <location>
        <begin position="712"/>
        <end position="826"/>
    </location>
</feature>
<evidence type="ECO:0000256" key="12">
    <source>
        <dbReference type="ARBA" id="ARBA00023157"/>
    </source>
</evidence>
<feature type="disulfide bond" evidence="17">
    <location>
        <begin position="302"/>
        <end position="303"/>
    </location>
</feature>
<feature type="domain" description="CUB" evidence="20">
    <location>
        <begin position="870"/>
        <end position="982"/>
    </location>
</feature>
<keyword evidence="12 17" id="KW-1015">Disulfide bond</keyword>
<evidence type="ECO:0000256" key="5">
    <source>
        <dbReference type="ARBA" id="ARBA00022729"/>
    </source>
</evidence>
<feature type="disulfide bond" evidence="17">
    <location>
        <begin position="300"/>
        <end position="322"/>
    </location>
</feature>
<keyword evidence="13" id="KW-0325">Glycoprotein</keyword>
<dbReference type="InterPro" id="IPR001506">
    <property type="entry name" value="Peptidase_M12A"/>
</dbReference>
<keyword evidence="10 17" id="KW-0482">Metalloprotease</keyword>
<dbReference type="GO" id="GO:0005615">
    <property type="term" value="C:extracellular space"/>
    <property type="evidence" value="ECO:0007669"/>
    <property type="project" value="UniProtKB-ARBA"/>
</dbReference>
<dbReference type="Gene3D" id="3.40.390.10">
    <property type="entry name" value="Collagenase (Catalytic Domain)"/>
    <property type="match status" value="1"/>
</dbReference>
<dbReference type="PROSITE" id="PS01187">
    <property type="entry name" value="EGF_CA"/>
    <property type="match status" value="2"/>
</dbReference>
<dbReference type="PIRSF" id="PIRSF001199">
    <property type="entry name" value="BMP_1/tolloid-like"/>
    <property type="match status" value="1"/>
</dbReference>
<comment type="caution">
    <text evidence="23">The sequence shown here is derived from an EMBL/GenBank/DDBJ whole genome shotgun (WGS) entry which is preliminary data.</text>
</comment>
<dbReference type="Gene3D" id="2.10.25.10">
    <property type="entry name" value="Laminin"/>
    <property type="match status" value="2"/>
</dbReference>
<dbReference type="PROSITE" id="PS51864">
    <property type="entry name" value="ASTACIN"/>
    <property type="match status" value="1"/>
</dbReference>
<dbReference type="InterPro" id="IPR006026">
    <property type="entry name" value="Peptidase_Metallo"/>
</dbReference>
<dbReference type="PROSITE" id="PS50026">
    <property type="entry name" value="EGF_3"/>
    <property type="match status" value="2"/>
</dbReference>
<dbReference type="EC" id="3.4.24.-" evidence="18"/>
<feature type="binding site" evidence="15 17">
    <location>
        <position position="334"/>
    </location>
    <ligand>
        <name>Zn(2+)</name>
        <dbReference type="ChEBI" id="CHEBI:29105"/>
        <note>catalytic</note>
    </ligand>
</feature>
<evidence type="ECO:0000256" key="2">
    <source>
        <dbReference type="ARBA" id="ARBA00022536"/>
    </source>
</evidence>
<evidence type="ECO:0000256" key="8">
    <source>
        <dbReference type="ARBA" id="ARBA00022833"/>
    </source>
</evidence>
<dbReference type="EMBL" id="JBBCAQ010000010">
    <property type="protein sequence ID" value="KAK7601135.1"/>
    <property type="molecule type" value="Genomic_DNA"/>
</dbReference>
<keyword evidence="5" id="KW-0732">Signal</keyword>
<accession>A0AAN9TQW1</accession>
<dbReference type="CDD" id="cd00041">
    <property type="entry name" value="CUB"/>
    <property type="match status" value="5"/>
</dbReference>
<dbReference type="FunFam" id="2.10.25.10:FF:000240">
    <property type="entry name" value="Vitamin K-dependent protein S"/>
    <property type="match status" value="1"/>
</dbReference>
<dbReference type="SMART" id="SM00179">
    <property type="entry name" value="EGF_CA"/>
    <property type="match status" value="2"/>
</dbReference>
<gene>
    <name evidence="23" type="ORF">V9T40_008576</name>
</gene>
<evidence type="ECO:0000313" key="24">
    <source>
        <dbReference type="Proteomes" id="UP001367676"/>
    </source>
</evidence>
<dbReference type="InterPro" id="IPR001881">
    <property type="entry name" value="EGF-like_Ca-bd_dom"/>
</dbReference>
<evidence type="ECO:0000256" key="9">
    <source>
        <dbReference type="ARBA" id="ARBA00022837"/>
    </source>
</evidence>
<evidence type="ECO:0000256" key="10">
    <source>
        <dbReference type="ARBA" id="ARBA00023049"/>
    </source>
</evidence>
<dbReference type="Gene3D" id="2.60.120.290">
    <property type="entry name" value="Spermadhesin, CUB domain"/>
    <property type="match status" value="5"/>
</dbReference>
<keyword evidence="3 17" id="KW-0645">Protease</keyword>
<evidence type="ECO:0000256" key="7">
    <source>
        <dbReference type="ARBA" id="ARBA00022801"/>
    </source>
</evidence>
<feature type="domain" description="CUB" evidence="20">
    <location>
        <begin position="983"/>
        <end position="1099"/>
    </location>
</feature>
<dbReference type="GO" id="GO:0004222">
    <property type="term" value="F:metalloendopeptidase activity"/>
    <property type="evidence" value="ECO:0007669"/>
    <property type="project" value="UniProtKB-UniRule"/>
</dbReference>
<feature type="domain" description="CUB" evidence="20">
    <location>
        <begin position="555"/>
        <end position="669"/>
    </location>
</feature>
<name>A0AAN9TQW1_9HEMI</name>
<dbReference type="SUPFAM" id="SSF55486">
    <property type="entry name" value="Metalloproteases ('zincins'), catalytic domain"/>
    <property type="match status" value="1"/>
</dbReference>
<dbReference type="FunFam" id="2.60.120.290:FF:000013">
    <property type="entry name" value="Membrane frizzled-related protein"/>
    <property type="match status" value="2"/>
</dbReference>
<dbReference type="GO" id="GO:0016485">
    <property type="term" value="P:protein processing"/>
    <property type="evidence" value="ECO:0007669"/>
    <property type="project" value="UniProtKB-ARBA"/>
</dbReference>
<evidence type="ECO:0000256" key="1">
    <source>
        <dbReference type="ARBA" id="ARBA00022473"/>
    </source>
</evidence>
<dbReference type="Pfam" id="PF00431">
    <property type="entry name" value="CUB"/>
    <property type="match status" value="5"/>
</dbReference>
<feature type="domain" description="EGF-like" evidence="21">
    <location>
        <begin position="826"/>
        <end position="866"/>
    </location>
</feature>
<keyword evidence="7 17" id="KW-0378">Hydrolase</keyword>
<keyword evidence="9" id="KW-0106">Calcium</keyword>
<evidence type="ECO:0000256" key="11">
    <source>
        <dbReference type="ARBA" id="ARBA00023145"/>
    </source>
</evidence>
<dbReference type="PRINTS" id="PR00480">
    <property type="entry name" value="ASTACIN"/>
</dbReference>
<evidence type="ECO:0000256" key="17">
    <source>
        <dbReference type="PROSITE-ProRule" id="PRU01211"/>
    </source>
</evidence>
<evidence type="ECO:0000256" key="3">
    <source>
        <dbReference type="ARBA" id="ARBA00022670"/>
    </source>
</evidence>
<dbReference type="InterPro" id="IPR000859">
    <property type="entry name" value="CUB_dom"/>
</dbReference>
<dbReference type="SMART" id="SM00042">
    <property type="entry name" value="CUB"/>
    <property type="match status" value="5"/>
</dbReference>
<dbReference type="CDD" id="cd00054">
    <property type="entry name" value="EGF_CA"/>
    <property type="match status" value="1"/>
</dbReference>
<comment type="cofactor">
    <cofactor evidence="17 18">
        <name>Zn(2+)</name>
        <dbReference type="ChEBI" id="CHEBI:29105"/>
    </cofactor>
    <text evidence="17 18">Binds 1 zinc ion per subunit.</text>
</comment>
<dbReference type="InterPro" id="IPR000152">
    <property type="entry name" value="EGF-type_Asp/Asn_hydroxyl_site"/>
</dbReference>
<evidence type="ECO:0000256" key="6">
    <source>
        <dbReference type="ARBA" id="ARBA00022737"/>
    </source>
</evidence>
<dbReference type="GO" id="GO:0005509">
    <property type="term" value="F:calcium ion binding"/>
    <property type="evidence" value="ECO:0007669"/>
    <property type="project" value="InterPro"/>
</dbReference>
<evidence type="ECO:0000256" key="18">
    <source>
        <dbReference type="RuleBase" id="RU361183"/>
    </source>
</evidence>
<evidence type="ECO:0000256" key="14">
    <source>
        <dbReference type="PIRSR" id="PIRSR001199-1"/>
    </source>
</evidence>
<dbReference type="SMART" id="SM00235">
    <property type="entry name" value="ZnMc"/>
    <property type="match status" value="1"/>
</dbReference>
<dbReference type="PROSITE" id="PS00010">
    <property type="entry name" value="ASX_HYDROXYL"/>
    <property type="match status" value="2"/>
</dbReference>
<organism evidence="23 24">
    <name type="scientific">Parthenolecanium corni</name>
    <dbReference type="NCBI Taxonomy" id="536013"/>
    <lineage>
        <taxon>Eukaryota</taxon>
        <taxon>Metazoa</taxon>
        <taxon>Ecdysozoa</taxon>
        <taxon>Arthropoda</taxon>
        <taxon>Hexapoda</taxon>
        <taxon>Insecta</taxon>
        <taxon>Pterygota</taxon>
        <taxon>Neoptera</taxon>
        <taxon>Paraneoptera</taxon>
        <taxon>Hemiptera</taxon>
        <taxon>Sternorrhyncha</taxon>
        <taxon>Coccoidea</taxon>
        <taxon>Coccidae</taxon>
        <taxon>Parthenolecanium</taxon>
    </lineage>
</organism>
<comment type="caution">
    <text evidence="16">Lacks conserved residue(s) required for the propagation of feature annotation.</text>
</comment>
<keyword evidence="11" id="KW-0865">Zymogen</keyword>
<dbReference type="FunFam" id="2.10.25.10:FF:000022">
    <property type="entry name" value="Metalloendopeptidase"/>
    <property type="match status" value="1"/>
</dbReference>
<evidence type="ECO:0000256" key="19">
    <source>
        <dbReference type="SAM" id="MobiDB-lite"/>
    </source>
</evidence>
<dbReference type="GO" id="GO:0032927">
    <property type="term" value="P:positive regulation of activin receptor signaling pathway"/>
    <property type="evidence" value="ECO:0007669"/>
    <property type="project" value="UniProtKB-ARBA"/>
</dbReference>
<evidence type="ECO:0000256" key="13">
    <source>
        <dbReference type="ARBA" id="ARBA00023180"/>
    </source>
</evidence>
<feature type="domain" description="CUB" evidence="20">
    <location>
        <begin position="441"/>
        <end position="554"/>
    </location>
</feature>
<dbReference type="PROSITE" id="PS01180">
    <property type="entry name" value="CUB"/>
    <property type="match status" value="5"/>
</dbReference>
<feature type="region of interest" description="Disordered" evidence="19">
    <location>
        <begin position="183"/>
        <end position="205"/>
    </location>
</feature>
<reference evidence="23 24" key="1">
    <citation type="submission" date="2024-03" db="EMBL/GenBank/DDBJ databases">
        <title>Adaptation during the transition from Ophiocordyceps entomopathogen to insect associate is accompanied by gene loss and intensified selection.</title>
        <authorList>
            <person name="Ward C.M."/>
            <person name="Onetto C.A."/>
            <person name="Borneman A.R."/>
        </authorList>
    </citation>
    <scope>NUCLEOTIDE SEQUENCE [LARGE SCALE GENOMIC DNA]</scope>
    <source>
        <strain evidence="23">AWRI1</strain>
        <tissue evidence="23">Single Adult Female</tissue>
    </source>
</reference>
<dbReference type="SMART" id="SM00181">
    <property type="entry name" value="EGF"/>
    <property type="match status" value="2"/>
</dbReference>
<evidence type="ECO:0000256" key="16">
    <source>
        <dbReference type="PROSITE-ProRule" id="PRU00076"/>
    </source>
</evidence>
<dbReference type="InterPro" id="IPR018097">
    <property type="entry name" value="EGF_Ca-bd_CS"/>
</dbReference>
<dbReference type="InterPro" id="IPR024079">
    <property type="entry name" value="MetalloPept_cat_dom_sf"/>
</dbReference>
<dbReference type="Pfam" id="PF14670">
    <property type="entry name" value="FXa_inhibition"/>
    <property type="match status" value="2"/>
</dbReference>
<dbReference type="Proteomes" id="UP001367676">
    <property type="component" value="Unassembled WGS sequence"/>
</dbReference>
<dbReference type="InterPro" id="IPR000742">
    <property type="entry name" value="EGF"/>
</dbReference>
<keyword evidence="2 16" id="KW-0245">EGF-like domain</keyword>
<evidence type="ECO:0000256" key="4">
    <source>
        <dbReference type="ARBA" id="ARBA00022723"/>
    </source>
</evidence>
<feature type="active site" evidence="14 17">
    <location>
        <position position="331"/>
    </location>
</feature>
<evidence type="ECO:0000259" key="22">
    <source>
        <dbReference type="PROSITE" id="PS51864"/>
    </source>
</evidence>
<evidence type="ECO:0000259" key="21">
    <source>
        <dbReference type="PROSITE" id="PS50026"/>
    </source>
</evidence>
<protein>
    <recommendedName>
        <fullName evidence="18">Metalloendopeptidase</fullName>
        <ecNumber evidence="18">3.4.24.-</ecNumber>
    </recommendedName>
</protein>
<dbReference type="SUPFAM" id="SSF57196">
    <property type="entry name" value="EGF/Laminin"/>
    <property type="match status" value="2"/>
</dbReference>
<dbReference type="Pfam" id="PF01400">
    <property type="entry name" value="Astacin"/>
    <property type="match status" value="1"/>
</dbReference>
<dbReference type="FunFam" id="2.60.120.290:FF:000052">
    <property type="entry name" value="Metalloendopeptidase"/>
    <property type="match status" value="1"/>
</dbReference>
<dbReference type="InterPro" id="IPR015446">
    <property type="entry name" value="BMP_1/tolloid-like"/>
</dbReference>
<dbReference type="FunFam" id="3.40.390.10:FF:000004">
    <property type="entry name" value="Metalloendopeptidase"/>
    <property type="match status" value="1"/>
</dbReference>
<evidence type="ECO:0000313" key="23">
    <source>
        <dbReference type="EMBL" id="KAK7601135.1"/>
    </source>
</evidence>
<feature type="binding site" evidence="15 17">
    <location>
        <position position="340"/>
    </location>
    <ligand>
        <name>Zn(2+)</name>
        <dbReference type="ChEBI" id="CHEBI:29105"/>
        <note>catalytic</note>
    </ligand>
</feature>
<keyword evidence="24" id="KW-1185">Reference proteome</keyword>
<proteinExistence type="predicted"/>
<dbReference type="GO" id="GO:0030513">
    <property type="term" value="P:positive regulation of BMP signaling pathway"/>
    <property type="evidence" value="ECO:0007669"/>
    <property type="project" value="UniProtKB-ARBA"/>
</dbReference>
<evidence type="ECO:0000259" key="20">
    <source>
        <dbReference type="PROSITE" id="PS01180"/>
    </source>
</evidence>
<keyword evidence="8 15" id="KW-0862">Zinc</keyword>
<sequence length="1120" mass="127246">MKFHRSVSQVSPPPPVVRIKLDQSPNECSIRLKNLSKYASPEHTYKPKFTIEQLTTTYFSSLVSDDVNLDPCKSGGFMGDIAMPITHYDLETELSKAKESEMDEVEKYKKEILVDGLQIEEEGLENIRKTSYAKEVLKIPAKGLKNANRTRIDIEVTTFAEVNTETEIMPQISEHTFEEYQKNSNTGEEMKTDYVKQRPTSTKAPTNFKKRTYKETKELHSNRTVFEDHGRRSKRAATAQKERLWDHGVIPYEIDSQFGGSHKALFKQAMRHWENFTCLKFVERNLVDHANYIIFTEKPCGCCSFVGKRGNGGQAISIGKSCDKFGIVVHELGHVIGFWHEHTRPDRDNHVQIVRDHIMPGQEYNFNKLTDEEVNSLGLPYDYESIMHYSRNTFSKGTYLDTIYPIENARNLKRRPEIGQRIKLSDGDIAQTKLLYKCPKCGRTFQEPSGNFSNYLMHINGSTRCEWRITATHGERIKLNITDLDIFKTDECNSDYLEVRDGYWHKSKLIGRFCGNGRIDEIIMSMGSRMLITHVISEKGSTTMRGFSAIFETVCGGDVFIDKENGHLESPNYPDDYQPSKECVWRLTAPENFQVALKFQSFEIENHDNCAYDYVVIRNGHTADSPLIGTYCGYKLPPDIHSTGNKLYVKFVSDGTVQKAGFSAVYMKEFDECVSADHGCEQTCINTLGGYECACKIGYQLHSDNKHCEDTCGGRIDTSNGTITSPSFPEVYPGNKTCTWEIIAPQQYKITLNFTHFDLEGNNAECDYDRVQIHSRSGADTLRRHGIFCGSRLPPVITSESNILRIEFESDNSIHKSGFAAVFFTDMDECAINNGGCQHECHNTVGSYECSCHNGFTLHDNKHDCKEGGCKHEITAPRGNITSPNYPDFYPSKKDCIWHFITTPGHRIKLAFDSFELEPHQDCSYDHVVLYDGDSMDAYMIGRYCGTKAPYPIVSSANQLYMVFKSDSSVQKKGFHASHVTVCGGKLHATTRVKHFYSHARYGDLNYEGDLSCEWTIEAEYGFNVALTFLTFEVEEERECSYDYVEVYDSMDNSGQNYGKLCGKTIPSDIFSTNEALLIRFKTDATMASKGFSASYVAVESNISETLQSEDKFNRTSFFL</sequence>
<keyword evidence="1" id="KW-0217">Developmental protein</keyword>
<dbReference type="PANTHER" id="PTHR24251:SF43">
    <property type="entry name" value="TOLLOID-LIKE PROTEIN 2"/>
    <property type="match status" value="1"/>
</dbReference>
<feature type="binding site" evidence="15 17">
    <location>
        <position position="330"/>
    </location>
    <ligand>
        <name>Zn(2+)</name>
        <dbReference type="ChEBI" id="CHEBI:29105"/>
        <note>catalytic</note>
    </ligand>
</feature>
<dbReference type="GO" id="GO:0048731">
    <property type="term" value="P:system development"/>
    <property type="evidence" value="ECO:0007669"/>
    <property type="project" value="UniProtKB-ARBA"/>
</dbReference>
<dbReference type="SUPFAM" id="SSF49854">
    <property type="entry name" value="Spermadhesin, CUB domain"/>
    <property type="match status" value="5"/>
</dbReference>
<keyword evidence="6" id="KW-0677">Repeat</keyword>
<dbReference type="GO" id="GO:0008586">
    <property type="term" value="P:imaginal disc-derived wing vein morphogenesis"/>
    <property type="evidence" value="ECO:0007669"/>
    <property type="project" value="UniProtKB-ARBA"/>
</dbReference>
<dbReference type="GO" id="GO:0008270">
    <property type="term" value="F:zinc ion binding"/>
    <property type="evidence" value="ECO:0007669"/>
    <property type="project" value="UniProtKB-UniRule"/>
</dbReference>
<feature type="domain" description="Peptidase M12A" evidence="22">
    <location>
        <begin position="236"/>
        <end position="439"/>
    </location>
</feature>
<feature type="domain" description="EGF-like" evidence="21">
    <location>
        <begin position="669"/>
        <end position="709"/>
    </location>
</feature>
<keyword evidence="4 15" id="KW-0479">Metal-binding</keyword>
<dbReference type="PANTHER" id="PTHR24251">
    <property type="entry name" value="OVOCHYMASE-RELATED"/>
    <property type="match status" value="1"/>
</dbReference>
<evidence type="ECO:0000256" key="15">
    <source>
        <dbReference type="PIRSR" id="PIRSR001199-2"/>
    </source>
</evidence>